<evidence type="ECO:0000313" key="2">
    <source>
        <dbReference type="EMBL" id="TWU20697.1"/>
    </source>
</evidence>
<dbReference type="AlphaFoldDB" id="A0A5C6C9U3"/>
<dbReference type="Proteomes" id="UP000316304">
    <property type="component" value="Unassembled WGS sequence"/>
</dbReference>
<organism evidence="2 3">
    <name type="scientific">Novipirellula galeiformis</name>
    <dbReference type="NCBI Taxonomy" id="2528004"/>
    <lineage>
        <taxon>Bacteria</taxon>
        <taxon>Pseudomonadati</taxon>
        <taxon>Planctomycetota</taxon>
        <taxon>Planctomycetia</taxon>
        <taxon>Pirellulales</taxon>
        <taxon>Pirellulaceae</taxon>
        <taxon>Novipirellula</taxon>
    </lineage>
</organism>
<gene>
    <name evidence="2" type="ORF">Pla52o_45760</name>
</gene>
<feature type="region of interest" description="Disordered" evidence="1">
    <location>
        <begin position="1"/>
        <end position="34"/>
    </location>
</feature>
<proteinExistence type="predicted"/>
<protein>
    <submittedName>
        <fullName evidence="2">Uncharacterized protein</fullName>
    </submittedName>
</protein>
<sequence>MPPKFPYPSDAALQSSVDEKGSDKPVGTRSVQAV</sequence>
<dbReference type="EMBL" id="SJPT01000008">
    <property type="protein sequence ID" value="TWU20697.1"/>
    <property type="molecule type" value="Genomic_DNA"/>
</dbReference>
<comment type="caution">
    <text evidence="2">The sequence shown here is derived from an EMBL/GenBank/DDBJ whole genome shotgun (WGS) entry which is preliminary data.</text>
</comment>
<evidence type="ECO:0000256" key="1">
    <source>
        <dbReference type="SAM" id="MobiDB-lite"/>
    </source>
</evidence>
<reference evidence="2 3" key="1">
    <citation type="submission" date="2019-02" db="EMBL/GenBank/DDBJ databases">
        <title>Deep-cultivation of Planctomycetes and their phenomic and genomic characterization uncovers novel biology.</title>
        <authorList>
            <person name="Wiegand S."/>
            <person name="Jogler M."/>
            <person name="Boedeker C."/>
            <person name="Pinto D."/>
            <person name="Vollmers J."/>
            <person name="Rivas-Marin E."/>
            <person name="Kohn T."/>
            <person name="Peeters S.H."/>
            <person name="Heuer A."/>
            <person name="Rast P."/>
            <person name="Oberbeckmann S."/>
            <person name="Bunk B."/>
            <person name="Jeske O."/>
            <person name="Meyerdierks A."/>
            <person name="Storesund J.E."/>
            <person name="Kallscheuer N."/>
            <person name="Luecker S."/>
            <person name="Lage O.M."/>
            <person name="Pohl T."/>
            <person name="Merkel B.J."/>
            <person name="Hornburger P."/>
            <person name="Mueller R.-W."/>
            <person name="Bruemmer F."/>
            <person name="Labrenz M."/>
            <person name="Spormann A.M."/>
            <person name="Op Den Camp H."/>
            <person name="Overmann J."/>
            <person name="Amann R."/>
            <person name="Jetten M.S.M."/>
            <person name="Mascher T."/>
            <person name="Medema M.H."/>
            <person name="Devos D.P."/>
            <person name="Kaster A.-K."/>
            <person name="Ovreas L."/>
            <person name="Rohde M."/>
            <person name="Galperin M.Y."/>
            <person name="Jogler C."/>
        </authorList>
    </citation>
    <scope>NUCLEOTIDE SEQUENCE [LARGE SCALE GENOMIC DNA]</scope>
    <source>
        <strain evidence="2 3">Pla52o</strain>
    </source>
</reference>
<evidence type="ECO:0000313" key="3">
    <source>
        <dbReference type="Proteomes" id="UP000316304"/>
    </source>
</evidence>
<keyword evidence="3" id="KW-1185">Reference proteome</keyword>
<name>A0A5C6C9U3_9BACT</name>
<accession>A0A5C6C9U3</accession>